<dbReference type="Gene3D" id="1.25.40.10">
    <property type="entry name" value="Tetratricopeptide repeat domain"/>
    <property type="match status" value="1"/>
</dbReference>
<keyword evidence="1" id="KW-0802">TPR repeat</keyword>
<dbReference type="InterPro" id="IPR011990">
    <property type="entry name" value="TPR-like_helical_dom_sf"/>
</dbReference>
<keyword evidence="4" id="KW-1185">Reference proteome</keyword>
<evidence type="ECO:0008006" key="5">
    <source>
        <dbReference type="Google" id="ProtNLM"/>
    </source>
</evidence>
<proteinExistence type="predicted"/>
<name>A0A917QCV2_9HYPH</name>
<feature type="repeat" description="TPR" evidence="1">
    <location>
        <begin position="144"/>
        <end position="177"/>
    </location>
</feature>
<dbReference type="EMBL" id="BMMF01000009">
    <property type="protein sequence ID" value="GGK41657.1"/>
    <property type="molecule type" value="Genomic_DNA"/>
</dbReference>
<dbReference type="InterPro" id="IPR019734">
    <property type="entry name" value="TPR_rpt"/>
</dbReference>
<reference evidence="3 4" key="1">
    <citation type="journal article" date="2014" name="Int. J. Syst. Evol. Microbiol.">
        <title>Complete genome sequence of Corynebacterium casei LMG S-19264T (=DSM 44701T), isolated from a smear-ripened cheese.</title>
        <authorList>
            <consortium name="US DOE Joint Genome Institute (JGI-PGF)"/>
            <person name="Walter F."/>
            <person name="Albersmeier A."/>
            <person name="Kalinowski J."/>
            <person name="Ruckert C."/>
        </authorList>
    </citation>
    <scope>NUCLEOTIDE SEQUENCE [LARGE SCALE GENOMIC DNA]</scope>
    <source>
        <strain evidence="3 4">CGMCC 1.9161</strain>
    </source>
</reference>
<feature type="signal peptide" evidence="2">
    <location>
        <begin position="1"/>
        <end position="26"/>
    </location>
</feature>
<dbReference type="AlphaFoldDB" id="A0A917QCV2"/>
<gene>
    <name evidence="3" type="ORF">GCM10011322_30980</name>
</gene>
<dbReference type="Proteomes" id="UP000600449">
    <property type="component" value="Unassembled WGS sequence"/>
</dbReference>
<keyword evidence="2" id="KW-0732">Signal</keyword>
<organism evidence="3 4">
    <name type="scientific">Salinarimonas ramus</name>
    <dbReference type="NCBI Taxonomy" id="690164"/>
    <lineage>
        <taxon>Bacteria</taxon>
        <taxon>Pseudomonadati</taxon>
        <taxon>Pseudomonadota</taxon>
        <taxon>Alphaproteobacteria</taxon>
        <taxon>Hyphomicrobiales</taxon>
        <taxon>Salinarimonadaceae</taxon>
        <taxon>Salinarimonas</taxon>
    </lineage>
</organism>
<dbReference type="SMART" id="SM00028">
    <property type="entry name" value="TPR"/>
    <property type="match status" value="3"/>
</dbReference>
<evidence type="ECO:0000313" key="3">
    <source>
        <dbReference type="EMBL" id="GGK41657.1"/>
    </source>
</evidence>
<evidence type="ECO:0000256" key="1">
    <source>
        <dbReference type="PROSITE-ProRule" id="PRU00339"/>
    </source>
</evidence>
<dbReference type="PROSITE" id="PS50005">
    <property type="entry name" value="TPR"/>
    <property type="match status" value="1"/>
</dbReference>
<dbReference type="Pfam" id="PF14559">
    <property type="entry name" value="TPR_19"/>
    <property type="match status" value="1"/>
</dbReference>
<dbReference type="SUPFAM" id="SSF48452">
    <property type="entry name" value="TPR-like"/>
    <property type="match status" value="1"/>
</dbReference>
<evidence type="ECO:0000313" key="4">
    <source>
        <dbReference type="Proteomes" id="UP000600449"/>
    </source>
</evidence>
<sequence>MRRFRLALIATTLLLGSLAAALPLGAGVRAQEASTNADTRVAELYDRLAATESASEARGIALLIQRRWLESGSPTADLLMERARQAMRGRDPALAIELIDRILVIEPGWAEAWNRRAIAFTMLDDPVAAIADIYRVVSLEPRHFAAWAGLGNLLMRAGDERGALESFERALAIHPHLPRIDAIVAKLSREVDGVDL</sequence>
<protein>
    <recommendedName>
        <fullName evidence="5">Tetratricopeptide repeat protein</fullName>
    </recommendedName>
</protein>
<accession>A0A917QCV2</accession>
<dbReference type="RefSeq" id="WP_188914154.1">
    <property type="nucleotide sequence ID" value="NZ_BMMF01000009.1"/>
</dbReference>
<evidence type="ECO:0000256" key="2">
    <source>
        <dbReference type="SAM" id="SignalP"/>
    </source>
</evidence>
<feature type="chain" id="PRO_5037172612" description="Tetratricopeptide repeat protein" evidence="2">
    <location>
        <begin position="27"/>
        <end position="196"/>
    </location>
</feature>
<comment type="caution">
    <text evidence="3">The sequence shown here is derived from an EMBL/GenBank/DDBJ whole genome shotgun (WGS) entry which is preliminary data.</text>
</comment>